<dbReference type="InterPro" id="IPR031708">
    <property type="entry name" value="DUF4722"/>
</dbReference>
<sequence>MSYLFLAPELPLPFSPLSPQAFEEIQRHAGEAWRREAQREANCATTYSAGYGKKELAEPARWRTKPSSPTRINRPHPPEVFMVNQLHYIPGYYNSDKQTAADDKGKCYEYPGYREDSKYVRQRVVYQNMYCGASKSHQAAQTWIQHASENGKCGEFLKPPLLPNRKWDIWENLD</sequence>
<organism evidence="1 2">
    <name type="scientific">Platysternon megacephalum</name>
    <name type="common">big-headed turtle</name>
    <dbReference type="NCBI Taxonomy" id="55544"/>
    <lineage>
        <taxon>Eukaryota</taxon>
        <taxon>Metazoa</taxon>
        <taxon>Chordata</taxon>
        <taxon>Craniata</taxon>
        <taxon>Vertebrata</taxon>
        <taxon>Euteleostomi</taxon>
        <taxon>Archelosauria</taxon>
        <taxon>Testudinata</taxon>
        <taxon>Testudines</taxon>
        <taxon>Cryptodira</taxon>
        <taxon>Durocryptodira</taxon>
        <taxon>Testudinoidea</taxon>
        <taxon>Platysternidae</taxon>
        <taxon>Platysternon</taxon>
    </lineage>
</organism>
<accession>A0A4D9EZW2</accession>
<keyword evidence="2" id="KW-1185">Reference proteome</keyword>
<evidence type="ECO:0000313" key="2">
    <source>
        <dbReference type="Proteomes" id="UP000297703"/>
    </source>
</evidence>
<dbReference type="OrthoDB" id="9972253at2759"/>
<protein>
    <submittedName>
        <fullName evidence="1">Transmembrane protein 184C</fullName>
    </submittedName>
</protein>
<dbReference type="AlphaFoldDB" id="A0A4D9EZW2"/>
<reference evidence="1 2" key="2">
    <citation type="submission" date="2019-04" db="EMBL/GenBank/DDBJ databases">
        <title>The genome sequence of big-headed turtle.</title>
        <authorList>
            <person name="Gong S."/>
        </authorList>
    </citation>
    <scope>NUCLEOTIDE SEQUENCE [LARGE SCALE GENOMIC DNA]</scope>
    <source>
        <strain evidence="1">DO16091913</strain>
        <tissue evidence="1">Muscle</tissue>
    </source>
</reference>
<dbReference type="EMBL" id="QXTE01000001">
    <property type="protein sequence ID" value="TFK16179.1"/>
    <property type="molecule type" value="Genomic_DNA"/>
</dbReference>
<name>A0A4D9EZW2_9SAUR</name>
<proteinExistence type="predicted"/>
<evidence type="ECO:0000313" key="1">
    <source>
        <dbReference type="EMBL" id="TFK16179.1"/>
    </source>
</evidence>
<dbReference type="Pfam" id="PF15849">
    <property type="entry name" value="DUF4722"/>
    <property type="match status" value="1"/>
</dbReference>
<keyword evidence="1" id="KW-0472">Membrane</keyword>
<comment type="caution">
    <text evidence="1">The sequence shown here is derived from an EMBL/GenBank/DDBJ whole genome shotgun (WGS) entry which is preliminary data.</text>
</comment>
<keyword evidence="1" id="KW-0812">Transmembrane</keyword>
<gene>
    <name evidence="1" type="ORF">DR999_PMT00086</name>
</gene>
<dbReference type="Proteomes" id="UP000297703">
    <property type="component" value="Unassembled WGS sequence"/>
</dbReference>
<reference evidence="1 2" key="1">
    <citation type="submission" date="2019-04" db="EMBL/GenBank/DDBJ databases">
        <title>Draft genome of the big-headed turtle Platysternon megacephalum.</title>
        <authorList>
            <person name="Gong S."/>
        </authorList>
    </citation>
    <scope>NUCLEOTIDE SEQUENCE [LARGE SCALE GENOMIC DNA]</scope>
    <source>
        <strain evidence="1">DO16091913</strain>
        <tissue evidence="1">Muscle</tissue>
    </source>
</reference>